<dbReference type="EMBL" id="LXJZ01000070">
    <property type="protein sequence ID" value="OAJ61969.1"/>
    <property type="molecule type" value="Genomic_DNA"/>
</dbReference>
<gene>
    <name evidence="2" type="ORF">A6V36_22865</name>
    <name evidence="1" type="ORF">A6V37_27575</name>
</gene>
<dbReference type="EMBL" id="LXKA01000276">
    <property type="protein sequence ID" value="OAJ59330.1"/>
    <property type="molecule type" value="Genomic_DNA"/>
</dbReference>
<reference evidence="3 4" key="1">
    <citation type="submission" date="2016-04" db="EMBL/GenBank/DDBJ databases">
        <title>Reclassification of Paraburkholderia panaciterrae (Farh et al. 2015) Dobritsa &amp; Samadpour 2016 as a later homotypic synonym of Paraburkholderia ginsengiterrae (Farh et al. 2015) Dobritsa &amp; Samadpour 2016.</title>
        <authorList>
            <person name="Dobritsa A.P."/>
            <person name="Kutumbaka K."/>
            <person name="Samadpour M."/>
        </authorList>
    </citation>
    <scope>NUCLEOTIDE SEQUENCE [LARGE SCALE GENOMIC DNA]</scope>
    <source>
        <strain evidence="1 4">DCY85</strain>
        <strain evidence="2 3">DCY85-1</strain>
    </source>
</reference>
<keyword evidence="3" id="KW-1185">Reference proteome</keyword>
<dbReference type="Proteomes" id="UP000077961">
    <property type="component" value="Unassembled WGS sequence"/>
</dbReference>
<dbReference type="Proteomes" id="UP000078116">
    <property type="component" value="Unassembled WGS sequence"/>
</dbReference>
<evidence type="ECO:0000313" key="1">
    <source>
        <dbReference type="EMBL" id="OAJ59330.1"/>
    </source>
</evidence>
<accession>A0A1A9N6F7</accession>
<comment type="caution">
    <text evidence="1">The sequence shown here is derived from an EMBL/GenBank/DDBJ whole genome shotgun (WGS) entry which is preliminary data.</text>
</comment>
<evidence type="ECO:0000313" key="4">
    <source>
        <dbReference type="Proteomes" id="UP000078116"/>
    </source>
</evidence>
<dbReference type="STRING" id="1462993.A6V36_22865"/>
<evidence type="ECO:0000313" key="3">
    <source>
        <dbReference type="Proteomes" id="UP000077961"/>
    </source>
</evidence>
<sequence>MFFVRPKNDRQICTAARHSPIWPAELISAIPPASEDEGSNAIKTGKNIGNAPKTSHIVVRYGLKGAATPAA</sequence>
<protein>
    <submittedName>
        <fullName evidence="1">Uncharacterized protein</fullName>
    </submittedName>
</protein>
<organism evidence="1 4">
    <name type="scientific">Paraburkholderia ginsengiterrae</name>
    <dbReference type="NCBI Taxonomy" id="1462993"/>
    <lineage>
        <taxon>Bacteria</taxon>
        <taxon>Pseudomonadati</taxon>
        <taxon>Pseudomonadota</taxon>
        <taxon>Betaproteobacteria</taxon>
        <taxon>Burkholderiales</taxon>
        <taxon>Burkholderiaceae</taxon>
        <taxon>Paraburkholderia</taxon>
    </lineage>
</organism>
<name>A0A1A9N6F7_9BURK</name>
<dbReference type="AlphaFoldDB" id="A0A1A9N6F7"/>
<evidence type="ECO:0000313" key="2">
    <source>
        <dbReference type="EMBL" id="OAJ61969.1"/>
    </source>
</evidence>
<proteinExistence type="predicted"/>